<feature type="domain" description="HD-GYP" evidence="3">
    <location>
        <begin position="143"/>
        <end position="340"/>
    </location>
</feature>
<dbReference type="Gene3D" id="3.40.50.2300">
    <property type="match status" value="1"/>
</dbReference>
<name>A0A1W1D4Q4_9ZZZZ</name>
<sequence>MEKKKYKILVTDDVHDNLTIVDKILNSAGYDVTLAEDGLSTLAIVLEKEFDLILLDIMMPGMSGIEVCTQLKQDPKTKNIPIIFLTANADRDTLIKAYEAGGSDYLKKPFFKEELLARVKARLEISDYERNLENKVKQRTKEIAQTQLELMYVLGSLVEGRSKETYAHLKRVSEFTYKLAKLYGMEEEEAVRLKNASTLHDIGKLKIDKAILEKTTPLTKAEETELKKHAMYGSRMLRNYKLPMLDTAIIVAEQHHENYDGTGYPNRLKGENISIYARIVTIADTFDELSMKKIGDRHCTREEMISFMRDKQGKMFDPTLVNLFFKHIEEFFAIYDMEIDTRDLENIIEVEAPKENGMMGWIRKKF</sequence>
<dbReference type="SMART" id="SM00448">
    <property type="entry name" value="REC"/>
    <property type="match status" value="1"/>
</dbReference>
<dbReference type="PROSITE" id="PS50110">
    <property type="entry name" value="RESPONSE_REGULATORY"/>
    <property type="match status" value="1"/>
</dbReference>
<reference evidence="4" key="1">
    <citation type="submission" date="2016-10" db="EMBL/GenBank/DDBJ databases">
        <authorList>
            <person name="de Groot N.N."/>
        </authorList>
    </citation>
    <scope>NUCLEOTIDE SEQUENCE</scope>
</reference>
<dbReference type="PROSITE" id="PS51832">
    <property type="entry name" value="HD_GYP"/>
    <property type="match status" value="1"/>
</dbReference>
<accession>A0A1W1D4Q4</accession>
<dbReference type="SUPFAM" id="SSF109604">
    <property type="entry name" value="HD-domain/PDEase-like"/>
    <property type="match status" value="1"/>
</dbReference>
<dbReference type="GO" id="GO:0000160">
    <property type="term" value="P:phosphorelay signal transduction system"/>
    <property type="evidence" value="ECO:0007669"/>
    <property type="project" value="InterPro"/>
</dbReference>
<dbReference type="InterPro" id="IPR003607">
    <property type="entry name" value="HD/PDEase_dom"/>
</dbReference>
<gene>
    <name evidence="4" type="ORF">MNB_SM-3-1026</name>
</gene>
<dbReference type="Pfam" id="PF00072">
    <property type="entry name" value="Response_reg"/>
    <property type="match status" value="1"/>
</dbReference>
<evidence type="ECO:0000256" key="1">
    <source>
        <dbReference type="SAM" id="Coils"/>
    </source>
</evidence>
<evidence type="ECO:0000259" key="3">
    <source>
        <dbReference type="PROSITE" id="PS51832"/>
    </source>
</evidence>
<dbReference type="Pfam" id="PF13487">
    <property type="entry name" value="HD_5"/>
    <property type="match status" value="1"/>
</dbReference>
<proteinExistence type="predicted"/>
<dbReference type="InterPro" id="IPR006675">
    <property type="entry name" value="HDIG_dom"/>
</dbReference>
<dbReference type="SUPFAM" id="SSF52172">
    <property type="entry name" value="CheY-like"/>
    <property type="match status" value="1"/>
</dbReference>
<organism evidence="4">
    <name type="scientific">hydrothermal vent metagenome</name>
    <dbReference type="NCBI Taxonomy" id="652676"/>
    <lineage>
        <taxon>unclassified sequences</taxon>
        <taxon>metagenomes</taxon>
        <taxon>ecological metagenomes</taxon>
    </lineage>
</organism>
<feature type="coiled-coil region" evidence="1">
    <location>
        <begin position="118"/>
        <end position="149"/>
    </location>
</feature>
<evidence type="ECO:0000313" key="4">
    <source>
        <dbReference type="EMBL" id="SFV75611.1"/>
    </source>
</evidence>
<dbReference type="InterPro" id="IPR052020">
    <property type="entry name" value="Cyclic_di-GMP/3'3'-cGAMP_PDE"/>
</dbReference>
<dbReference type="NCBIfam" id="TIGR00277">
    <property type="entry name" value="HDIG"/>
    <property type="match status" value="1"/>
</dbReference>
<dbReference type="InterPro" id="IPR011006">
    <property type="entry name" value="CheY-like_superfamily"/>
</dbReference>
<dbReference type="PANTHER" id="PTHR45228">
    <property type="entry name" value="CYCLIC DI-GMP PHOSPHODIESTERASE TM_0186-RELATED"/>
    <property type="match status" value="1"/>
</dbReference>
<dbReference type="EMBL" id="FPHP01000044">
    <property type="protein sequence ID" value="SFV75611.1"/>
    <property type="molecule type" value="Genomic_DNA"/>
</dbReference>
<dbReference type="PANTHER" id="PTHR45228:SF1">
    <property type="entry name" value="CYCLIC DI-GMP PHOSPHODIESTERASE TM_0186"/>
    <property type="match status" value="1"/>
</dbReference>
<dbReference type="CDD" id="cd00077">
    <property type="entry name" value="HDc"/>
    <property type="match status" value="1"/>
</dbReference>
<keyword evidence="1" id="KW-0175">Coiled coil</keyword>
<dbReference type="SMART" id="SM00471">
    <property type="entry name" value="HDc"/>
    <property type="match status" value="1"/>
</dbReference>
<dbReference type="InterPro" id="IPR037522">
    <property type="entry name" value="HD_GYP_dom"/>
</dbReference>
<dbReference type="Gene3D" id="1.10.3210.10">
    <property type="entry name" value="Hypothetical protein af1432"/>
    <property type="match status" value="1"/>
</dbReference>
<protein>
    <submittedName>
        <fullName evidence="4">Two-component response regulator</fullName>
    </submittedName>
</protein>
<dbReference type="InterPro" id="IPR001789">
    <property type="entry name" value="Sig_transdc_resp-reg_receiver"/>
</dbReference>
<dbReference type="AlphaFoldDB" id="A0A1W1D4Q4"/>
<feature type="domain" description="Response regulatory" evidence="2">
    <location>
        <begin position="7"/>
        <end position="123"/>
    </location>
</feature>
<evidence type="ECO:0000259" key="2">
    <source>
        <dbReference type="PROSITE" id="PS50110"/>
    </source>
</evidence>